<keyword evidence="1" id="KW-1133">Transmembrane helix</keyword>
<organism evidence="2 3">
    <name type="scientific">Geotrichum candidum</name>
    <name type="common">Oospora lactis</name>
    <name type="synonym">Dipodascus geotrichum</name>
    <dbReference type="NCBI Taxonomy" id="1173061"/>
    <lineage>
        <taxon>Eukaryota</taxon>
        <taxon>Fungi</taxon>
        <taxon>Dikarya</taxon>
        <taxon>Ascomycota</taxon>
        <taxon>Saccharomycotina</taxon>
        <taxon>Dipodascomycetes</taxon>
        <taxon>Dipodascales</taxon>
        <taxon>Dipodascaceae</taxon>
        <taxon>Geotrichum</taxon>
    </lineage>
</organism>
<name>A0A0J9XE13_GEOCN</name>
<keyword evidence="1" id="KW-0472">Membrane</keyword>
<dbReference type="AlphaFoldDB" id="A0A0J9XE13"/>
<proteinExistence type="predicted"/>
<protein>
    <submittedName>
        <fullName evidence="2">Uncharacterized protein</fullName>
    </submittedName>
</protein>
<comment type="caution">
    <text evidence="2">The sequence shown here is derived from an EMBL/GenBank/DDBJ whole genome shotgun (WGS) entry which is preliminary data.</text>
</comment>
<evidence type="ECO:0000313" key="3">
    <source>
        <dbReference type="Proteomes" id="UP000242525"/>
    </source>
</evidence>
<evidence type="ECO:0000313" key="2">
    <source>
        <dbReference type="EMBL" id="CDO55713.1"/>
    </source>
</evidence>
<gene>
    <name evidence="2" type="ORF">BN980_GECA12s01297g</name>
</gene>
<evidence type="ECO:0000256" key="1">
    <source>
        <dbReference type="SAM" id="Phobius"/>
    </source>
</evidence>
<reference evidence="2" key="1">
    <citation type="submission" date="2014-03" db="EMBL/GenBank/DDBJ databases">
        <authorList>
            <person name="Casaregola S."/>
        </authorList>
    </citation>
    <scope>NUCLEOTIDE SEQUENCE [LARGE SCALE GENOMIC DNA]</scope>
    <source>
        <strain evidence="2">CLIB 918</strain>
    </source>
</reference>
<dbReference type="Proteomes" id="UP000242525">
    <property type="component" value="Unassembled WGS sequence"/>
</dbReference>
<keyword evidence="3" id="KW-1185">Reference proteome</keyword>
<sequence>MSKNNETIFQKLRSTIILLIVLAVVSGLLYVMYRIFMAIKEGIQEAMSSHNINISKTAANIGVQSRSQQSVVDSAQRYVYRAWENSQPPEDAKPVSRLFRLREWKDRKRHVYQGTGAQAANSGWFS</sequence>
<feature type="transmembrane region" description="Helical" evidence="1">
    <location>
        <begin position="12"/>
        <end position="33"/>
    </location>
</feature>
<dbReference type="PANTHER" id="PTHR42077">
    <property type="entry name" value="YALI0F30239P"/>
    <property type="match status" value="1"/>
</dbReference>
<dbReference type="EMBL" id="CCBN010000012">
    <property type="protein sequence ID" value="CDO55713.1"/>
    <property type="molecule type" value="Genomic_DNA"/>
</dbReference>
<dbReference type="OrthoDB" id="4083871at2759"/>
<accession>A0A0J9XE13</accession>
<keyword evidence="1" id="KW-0812">Transmembrane</keyword>
<dbReference type="PANTHER" id="PTHR42077:SF1">
    <property type="entry name" value="YALI0F30239P"/>
    <property type="match status" value="1"/>
</dbReference>